<proteinExistence type="predicted"/>
<name>A0ABW4UMC7_9HYPH</name>
<accession>A0ABW4UMC7</accession>
<dbReference type="EMBL" id="JBHUGZ010000028">
    <property type="protein sequence ID" value="MFD1987229.1"/>
    <property type="molecule type" value="Genomic_DNA"/>
</dbReference>
<comment type="caution">
    <text evidence="1">The sequence shown here is derived from an EMBL/GenBank/DDBJ whole genome shotgun (WGS) entry which is preliminary data.</text>
</comment>
<reference evidence="2" key="1">
    <citation type="journal article" date="2019" name="Int. J. Syst. Evol. Microbiol.">
        <title>The Global Catalogue of Microorganisms (GCM) 10K type strain sequencing project: providing services to taxonomists for standard genome sequencing and annotation.</title>
        <authorList>
            <consortium name="The Broad Institute Genomics Platform"/>
            <consortium name="The Broad Institute Genome Sequencing Center for Infectious Disease"/>
            <person name="Wu L."/>
            <person name="Ma J."/>
        </authorList>
    </citation>
    <scope>NUCLEOTIDE SEQUENCE [LARGE SCALE GENOMIC DNA]</scope>
    <source>
        <strain evidence="2">CGMCC 1.16225</strain>
    </source>
</reference>
<keyword evidence="2" id="KW-1185">Reference proteome</keyword>
<dbReference type="Proteomes" id="UP001597405">
    <property type="component" value="Unassembled WGS sequence"/>
</dbReference>
<organism evidence="1 2">
    <name type="scientific">Mesorhizobium newzealandense</name>
    <dbReference type="NCBI Taxonomy" id="1300302"/>
    <lineage>
        <taxon>Bacteria</taxon>
        <taxon>Pseudomonadati</taxon>
        <taxon>Pseudomonadota</taxon>
        <taxon>Alphaproteobacteria</taxon>
        <taxon>Hyphomicrobiales</taxon>
        <taxon>Phyllobacteriaceae</taxon>
        <taxon>Mesorhizobium</taxon>
    </lineage>
</organism>
<evidence type="ECO:0000313" key="2">
    <source>
        <dbReference type="Proteomes" id="UP001597405"/>
    </source>
</evidence>
<sequence length="111" mass="11584">MPDEDMTMNWLKIATLATLAGWPVTALANEAVSCGGAAMLGGAQLNCSHVEPQAPPQFCTYSWALHTPAGDQKIVEGTFMLPPGASNVTVYQGSGFDSALSDPIVICRGSK</sequence>
<gene>
    <name evidence="1" type="ORF">ACFSOZ_32925</name>
</gene>
<evidence type="ECO:0000313" key="1">
    <source>
        <dbReference type="EMBL" id="MFD1987229.1"/>
    </source>
</evidence>
<evidence type="ECO:0008006" key="3">
    <source>
        <dbReference type="Google" id="ProtNLM"/>
    </source>
</evidence>
<protein>
    <recommendedName>
        <fullName evidence="3">Ig-like domain-containing protein</fullName>
    </recommendedName>
</protein>
<dbReference type="RefSeq" id="WP_379105081.1">
    <property type="nucleotide sequence ID" value="NZ_JBHUGZ010000028.1"/>
</dbReference>